<dbReference type="Proteomes" id="UP000054925">
    <property type="component" value="Unassembled WGS sequence"/>
</dbReference>
<evidence type="ECO:0000313" key="1">
    <source>
        <dbReference type="EMBL" id="SAL84412.1"/>
    </source>
</evidence>
<gene>
    <name evidence="1" type="ORF">AWB67_06672</name>
</gene>
<organism evidence="1 2">
    <name type="scientific">Caballeronia terrestris</name>
    <dbReference type="NCBI Taxonomy" id="1226301"/>
    <lineage>
        <taxon>Bacteria</taxon>
        <taxon>Pseudomonadati</taxon>
        <taxon>Pseudomonadota</taxon>
        <taxon>Betaproteobacteria</taxon>
        <taxon>Burkholderiales</taxon>
        <taxon>Burkholderiaceae</taxon>
        <taxon>Caballeronia</taxon>
    </lineage>
</organism>
<dbReference type="AlphaFoldDB" id="A0A158KTE5"/>
<keyword evidence="2" id="KW-1185">Reference proteome</keyword>
<dbReference type="RefSeq" id="WP_200822373.1">
    <property type="nucleotide sequence ID" value="NZ_FCOL02000124.1"/>
</dbReference>
<reference evidence="1" key="1">
    <citation type="submission" date="2016-01" db="EMBL/GenBank/DDBJ databases">
        <authorList>
            <person name="Peeters C."/>
        </authorList>
    </citation>
    <scope>NUCLEOTIDE SEQUENCE [LARGE SCALE GENOMIC DNA]</scope>
    <source>
        <strain evidence="1">LMG 22937</strain>
    </source>
</reference>
<proteinExistence type="predicted"/>
<comment type="caution">
    <text evidence="1">The sequence shown here is derived from an EMBL/GenBank/DDBJ whole genome shotgun (WGS) entry which is preliminary data.</text>
</comment>
<dbReference type="EMBL" id="FCOL02000124">
    <property type="protein sequence ID" value="SAL84412.1"/>
    <property type="molecule type" value="Genomic_DNA"/>
</dbReference>
<evidence type="ECO:0000313" key="2">
    <source>
        <dbReference type="Proteomes" id="UP000054925"/>
    </source>
</evidence>
<sequence length="83" mass="9095">MKTQAVRAVVRVNSREISADFQLATGRLLVTEGAEVIEKLGPPDSWVALASLNRGDGWGTRPTPADLLAFLERYVATNPRFQV</sequence>
<protein>
    <submittedName>
        <fullName evidence="1">Uncharacterized protein</fullName>
    </submittedName>
</protein>
<accession>A0A158KTE5</accession>
<name>A0A158KTE5_9BURK</name>